<accession>A0A7S4C1L9</accession>
<evidence type="ECO:0000313" key="2">
    <source>
        <dbReference type="EMBL" id="CAE0784191.1"/>
    </source>
</evidence>
<feature type="region of interest" description="Disordered" evidence="1">
    <location>
        <begin position="118"/>
        <end position="148"/>
    </location>
</feature>
<reference evidence="2" key="1">
    <citation type="submission" date="2021-01" db="EMBL/GenBank/DDBJ databases">
        <authorList>
            <person name="Corre E."/>
            <person name="Pelletier E."/>
            <person name="Niang G."/>
            <person name="Scheremetjew M."/>
            <person name="Finn R."/>
            <person name="Kale V."/>
            <person name="Holt S."/>
            <person name="Cochrane G."/>
            <person name="Meng A."/>
            <person name="Brown T."/>
            <person name="Cohen L."/>
        </authorList>
    </citation>
    <scope>NUCLEOTIDE SEQUENCE</scope>
    <source>
        <strain evidence="2">CCMP645</strain>
    </source>
</reference>
<evidence type="ECO:0000256" key="1">
    <source>
        <dbReference type="SAM" id="MobiDB-lite"/>
    </source>
</evidence>
<dbReference type="EMBL" id="HBIZ01058830">
    <property type="protein sequence ID" value="CAE0784191.1"/>
    <property type="molecule type" value="Transcribed_RNA"/>
</dbReference>
<name>A0A7S4C1L9_CHRCT</name>
<feature type="region of interest" description="Disordered" evidence="1">
    <location>
        <begin position="31"/>
        <end position="89"/>
    </location>
</feature>
<feature type="compositionally biased region" description="Low complexity" evidence="1">
    <location>
        <begin position="138"/>
        <end position="148"/>
    </location>
</feature>
<feature type="compositionally biased region" description="Pro residues" evidence="1">
    <location>
        <begin position="36"/>
        <end position="54"/>
    </location>
</feature>
<dbReference type="AlphaFoldDB" id="A0A7S4C1L9"/>
<proteinExistence type="predicted"/>
<feature type="compositionally biased region" description="Pro residues" evidence="1">
    <location>
        <begin position="77"/>
        <end position="88"/>
    </location>
</feature>
<gene>
    <name evidence="2" type="ORF">PCAR00345_LOCUS36896</name>
</gene>
<sequence length="231" mass="23550">MHHDEKDAGASVLSPHTFFCYRTYNAKTKKVDLLTPPTPPEEPVPQSPQPPMGNPSPMRGDASAEPLSAEPASAQAMPPPAPPTPPVMATPVRVAASMQAAPSPSTALPAALPPANMQAATQVQAGSTTSAREEVGEAAAAPPAVAAAVSGNDVAAKRSRKTVPYQDFLALQEQVKRLHEQVAAQSELVGKILGVDDRLARIEGLVASSCPASSSGASSVASSISGFSSSS</sequence>
<feature type="region of interest" description="Disordered" evidence="1">
    <location>
        <begin position="209"/>
        <end position="231"/>
    </location>
</feature>
<organism evidence="2">
    <name type="scientific">Chrysotila carterae</name>
    <name type="common">Marine alga</name>
    <name type="synonym">Syracosphaera carterae</name>
    <dbReference type="NCBI Taxonomy" id="13221"/>
    <lineage>
        <taxon>Eukaryota</taxon>
        <taxon>Haptista</taxon>
        <taxon>Haptophyta</taxon>
        <taxon>Prymnesiophyceae</taxon>
        <taxon>Isochrysidales</taxon>
        <taxon>Isochrysidaceae</taxon>
        <taxon>Chrysotila</taxon>
    </lineage>
</organism>
<feature type="compositionally biased region" description="Low complexity" evidence="1">
    <location>
        <begin position="55"/>
        <end position="76"/>
    </location>
</feature>
<protein>
    <submittedName>
        <fullName evidence="2">Uncharacterized protein</fullName>
    </submittedName>
</protein>